<evidence type="ECO:0000313" key="2">
    <source>
        <dbReference type="Proteomes" id="UP001162992"/>
    </source>
</evidence>
<protein>
    <submittedName>
        <fullName evidence="1">Uncharacterized protein</fullName>
    </submittedName>
</protein>
<accession>A0ACC2BUI8</accession>
<proteinExistence type="predicted"/>
<evidence type="ECO:0000313" key="1">
    <source>
        <dbReference type="EMBL" id="KAJ7533430.1"/>
    </source>
</evidence>
<keyword evidence="2" id="KW-1185">Reference proteome</keyword>
<comment type="caution">
    <text evidence="1">The sequence shown here is derived from an EMBL/GenBank/DDBJ whole genome shotgun (WGS) entry which is preliminary data.</text>
</comment>
<reference evidence="2" key="1">
    <citation type="journal article" date="2024" name="Proc. Natl. Acad. Sci. U.S.A.">
        <title>Extraordinary preservation of gene collinearity over three hundred million years revealed in homosporous lycophytes.</title>
        <authorList>
            <person name="Li C."/>
            <person name="Wickell D."/>
            <person name="Kuo L.Y."/>
            <person name="Chen X."/>
            <person name="Nie B."/>
            <person name="Liao X."/>
            <person name="Peng D."/>
            <person name="Ji J."/>
            <person name="Jenkins J."/>
            <person name="Williams M."/>
            <person name="Shu S."/>
            <person name="Plott C."/>
            <person name="Barry K."/>
            <person name="Rajasekar S."/>
            <person name="Grimwood J."/>
            <person name="Han X."/>
            <person name="Sun S."/>
            <person name="Hou Z."/>
            <person name="He W."/>
            <person name="Dai G."/>
            <person name="Sun C."/>
            <person name="Schmutz J."/>
            <person name="Leebens-Mack J.H."/>
            <person name="Li F.W."/>
            <person name="Wang L."/>
        </authorList>
    </citation>
    <scope>NUCLEOTIDE SEQUENCE [LARGE SCALE GENOMIC DNA]</scope>
    <source>
        <strain evidence="2">cv. PW_Plant_1</strain>
    </source>
</reference>
<dbReference type="Proteomes" id="UP001162992">
    <property type="component" value="Chromosome 13"/>
</dbReference>
<sequence length="419" mass="45782">MCTSTSTPIMQIDVSTVLKKNSYPMIVGQVKEQEFSMIENMSGKAPCPDCDEEVYVKQKHATGKQENPRGSHAELMNFNLQARLHENQSSSGLSPRGNSSFSYTQLIFNGKNDTNPPDECSCNMDGSLRGRPVHKADSLLGSEKNRVPHHLVLDPASKISRCNAEKTNFLDELAFRGTATSGQKDDKKSSTECICNVDIGDNKGYASLRSELLSAKIPKGDSSNLLYLHAVTSNLKNCKNLKCSKSGSWSSSDAESKRCKHTVGKTYIVNLITGACDEIRDAEATTVSNLAKAKQRLQTSFGTCSSESTKILGHGHHHALNIIMQLPILNSLPDGVGSNLYKKNDSFTGSPCCSSAAAAAGAANTPYEHCYGGWLSRVKGNVVPYLHHHRWQFLEIELSSCFFNERSFGVKSDSQSVRM</sequence>
<dbReference type="EMBL" id="CM055104">
    <property type="protein sequence ID" value="KAJ7533430.1"/>
    <property type="molecule type" value="Genomic_DNA"/>
</dbReference>
<gene>
    <name evidence="1" type="ORF">O6H91_13G048200</name>
</gene>
<name>A0ACC2BUI8_DIPCM</name>
<organism evidence="1 2">
    <name type="scientific">Diphasiastrum complanatum</name>
    <name type="common">Issler's clubmoss</name>
    <name type="synonym">Lycopodium complanatum</name>
    <dbReference type="NCBI Taxonomy" id="34168"/>
    <lineage>
        <taxon>Eukaryota</taxon>
        <taxon>Viridiplantae</taxon>
        <taxon>Streptophyta</taxon>
        <taxon>Embryophyta</taxon>
        <taxon>Tracheophyta</taxon>
        <taxon>Lycopodiopsida</taxon>
        <taxon>Lycopodiales</taxon>
        <taxon>Lycopodiaceae</taxon>
        <taxon>Lycopodioideae</taxon>
        <taxon>Diphasiastrum</taxon>
    </lineage>
</organism>